<evidence type="ECO:0000259" key="7">
    <source>
        <dbReference type="Pfam" id="PF04542"/>
    </source>
</evidence>
<reference evidence="9 10" key="1">
    <citation type="submission" date="2020-08" db="EMBL/GenBank/DDBJ databases">
        <title>Sequencing the genomes of 1000 actinobacteria strains.</title>
        <authorList>
            <person name="Klenk H.-P."/>
        </authorList>
    </citation>
    <scope>NUCLEOTIDE SEQUENCE [LARGE SCALE GENOMIC DNA]</scope>
    <source>
        <strain evidence="9 10">DSM 45084</strain>
    </source>
</reference>
<keyword evidence="4" id="KW-0804">Transcription</keyword>
<keyword evidence="9" id="KW-0966">Cell projection</keyword>
<dbReference type="NCBIfam" id="TIGR02937">
    <property type="entry name" value="sigma70-ECF"/>
    <property type="match status" value="1"/>
</dbReference>
<evidence type="ECO:0000256" key="4">
    <source>
        <dbReference type="ARBA" id="ARBA00023163"/>
    </source>
</evidence>
<dbReference type="InterPro" id="IPR007630">
    <property type="entry name" value="RNA_pol_sigma70_r4"/>
</dbReference>
<dbReference type="InterPro" id="IPR007624">
    <property type="entry name" value="RNA_pol_sigma70_r3"/>
</dbReference>
<keyword evidence="2" id="KW-0731">Sigma factor</keyword>
<accession>A0A7W7T9A4</accession>
<evidence type="ECO:0000256" key="5">
    <source>
        <dbReference type="SAM" id="MobiDB-lite"/>
    </source>
</evidence>
<keyword evidence="9" id="KW-0969">Cilium</keyword>
<organism evidence="9 10">
    <name type="scientific">Saccharothrix violaceirubra</name>
    <dbReference type="NCBI Taxonomy" id="413306"/>
    <lineage>
        <taxon>Bacteria</taxon>
        <taxon>Bacillati</taxon>
        <taxon>Actinomycetota</taxon>
        <taxon>Actinomycetes</taxon>
        <taxon>Pseudonocardiales</taxon>
        <taxon>Pseudonocardiaceae</taxon>
        <taxon>Saccharothrix</taxon>
    </lineage>
</organism>
<name>A0A7W7T9A4_9PSEU</name>
<dbReference type="GO" id="GO:0016987">
    <property type="term" value="F:sigma factor activity"/>
    <property type="evidence" value="ECO:0007669"/>
    <property type="project" value="UniProtKB-KW"/>
</dbReference>
<feature type="domain" description="RNA polymerase sigma-70 region 3" evidence="6">
    <location>
        <begin position="121"/>
        <end position="195"/>
    </location>
</feature>
<protein>
    <submittedName>
        <fullName evidence="9">RNA polymerase sigma factor for flagellar operon FliA</fullName>
    </submittedName>
</protein>
<keyword evidence="9" id="KW-0282">Flagellum</keyword>
<dbReference type="SUPFAM" id="SSF88659">
    <property type="entry name" value="Sigma3 and sigma4 domains of RNA polymerase sigma factors"/>
    <property type="match status" value="2"/>
</dbReference>
<dbReference type="AlphaFoldDB" id="A0A7W7T9A4"/>
<feature type="compositionally biased region" description="Polar residues" evidence="5">
    <location>
        <begin position="1"/>
        <end position="10"/>
    </location>
</feature>
<dbReference type="Pfam" id="PF04545">
    <property type="entry name" value="Sigma70_r4"/>
    <property type="match status" value="1"/>
</dbReference>
<keyword evidence="3" id="KW-0238">DNA-binding</keyword>
<sequence length="313" mass="34610">MTGNIKTQQPALDDQYESTGTGFDAEDGKHRNDDATMRELAEAHLPLVRHVVRELLARVPAHVRRDELMSAGYEALAHAARCFDASRGAPFSSYANVRVRGALLDELRRADWASRSVRSKARKLDTARDAFVVAHGRTPSDVELGEKLDMSVRDVASIRDDVQRSVLLRLEGAVGDTNDDEVSLSIPDPSPNPEQTLLERERIGYLRDAIEALPERLRTVIEQYYFAGRQMSDIAADMGVTESRVSHLRAEATVLMREALNTHLDPDRVTDRDATGCAARRRAAYYASVASQATLHSRLARTSSTGMPVDLSA</sequence>
<dbReference type="InterPro" id="IPR013325">
    <property type="entry name" value="RNA_pol_sigma_r2"/>
</dbReference>
<feature type="domain" description="RNA polymerase sigma-70 region 2" evidence="7">
    <location>
        <begin position="40"/>
        <end position="112"/>
    </location>
</feature>
<dbReference type="InterPro" id="IPR014284">
    <property type="entry name" value="RNA_pol_sigma-70_dom"/>
</dbReference>
<dbReference type="RefSeq" id="WP_246445351.1">
    <property type="nucleotide sequence ID" value="NZ_BAABAI010000028.1"/>
</dbReference>
<evidence type="ECO:0000259" key="6">
    <source>
        <dbReference type="Pfam" id="PF04539"/>
    </source>
</evidence>
<dbReference type="PANTHER" id="PTHR30385:SF7">
    <property type="entry name" value="RNA POLYMERASE SIGMA FACTOR FLIA"/>
    <property type="match status" value="1"/>
</dbReference>
<dbReference type="InterPro" id="IPR007627">
    <property type="entry name" value="RNA_pol_sigma70_r2"/>
</dbReference>
<dbReference type="InterPro" id="IPR013324">
    <property type="entry name" value="RNA_pol_sigma_r3/r4-like"/>
</dbReference>
<proteinExistence type="predicted"/>
<dbReference type="EMBL" id="JACHJS010000001">
    <property type="protein sequence ID" value="MBB4968352.1"/>
    <property type="molecule type" value="Genomic_DNA"/>
</dbReference>
<dbReference type="GO" id="GO:0006352">
    <property type="term" value="P:DNA-templated transcription initiation"/>
    <property type="evidence" value="ECO:0007669"/>
    <property type="project" value="InterPro"/>
</dbReference>
<dbReference type="PANTHER" id="PTHR30385">
    <property type="entry name" value="SIGMA FACTOR F FLAGELLAR"/>
    <property type="match status" value="1"/>
</dbReference>
<feature type="domain" description="RNA polymerase sigma-70 region 4" evidence="8">
    <location>
        <begin position="209"/>
        <end position="252"/>
    </location>
</feature>
<dbReference type="Proteomes" id="UP000542674">
    <property type="component" value="Unassembled WGS sequence"/>
</dbReference>
<feature type="region of interest" description="Disordered" evidence="5">
    <location>
        <begin position="1"/>
        <end position="31"/>
    </location>
</feature>
<evidence type="ECO:0000256" key="2">
    <source>
        <dbReference type="ARBA" id="ARBA00023082"/>
    </source>
</evidence>
<dbReference type="Gene3D" id="1.10.1740.10">
    <property type="match status" value="1"/>
</dbReference>
<evidence type="ECO:0000313" key="10">
    <source>
        <dbReference type="Proteomes" id="UP000542674"/>
    </source>
</evidence>
<evidence type="ECO:0000259" key="8">
    <source>
        <dbReference type="Pfam" id="PF04545"/>
    </source>
</evidence>
<evidence type="ECO:0000313" key="9">
    <source>
        <dbReference type="EMBL" id="MBB4968352.1"/>
    </source>
</evidence>
<dbReference type="GO" id="GO:0003677">
    <property type="term" value="F:DNA binding"/>
    <property type="evidence" value="ECO:0007669"/>
    <property type="project" value="UniProtKB-KW"/>
</dbReference>
<dbReference type="Gene3D" id="1.20.140.160">
    <property type="match status" value="1"/>
</dbReference>
<evidence type="ECO:0000256" key="3">
    <source>
        <dbReference type="ARBA" id="ARBA00023125"/>
    </source>
</evidence>
<comment type="caution">
    <text evidence="9">The sequence shown here is derived from an EMBL/GenBank/DDBJ whole genome shotgun (WGS) entry which is preliminary data.</text>
</comment>
<dbReference type="SUPFAM" id="SSF88946">
    <property type="entry name" value="Sigma2 domain of RNA polymerase sigma factors"/>
    <property type="match status" value="1"/>
</dbReference>
<evidence type="ECO:0000256" key="1">
    <source>
        <dbReference type="ARBA" id="ARBA00023015"/>
    </source>
</evidence>
<gene>
    <name evidence="9" type="ORF">F4559_005711</name>
</gene>
<keyword evidence="1" id="KW-0805">Transcription regulation</keyword>
<dbReference type="Pfam" id="PF04542">
    <property type="entry name" value="Sigma70_r2"/>
    <property type="match status" value="1"/>
</dbReference>
<keyword evidence="10" id="KW-1185">Reference proteome</keyword>
<dbReference type="Pfam" id="PF04539">
    <property type="entry name" value="Sigma70_r3"/>
    <property type="match status" value="1"/>
</dbReference>